<name>A0ABQ2LGQ3_9PROT</name>
<gene>
    <name evidence="2" type="ORF">GCM10007972_27640</name>
</gene>
<feature type="transmembrane region" description="Helical" evidence="1">
    <location>
        <begin position="6"/>
        <end position="25"/>
    </location>
</feature>
<evidence type="ECO:0000313" key="2">
    <source>
        <dbReference type="EMBL" id="GGO17506.1"/>
    </source>
</evidence>
<keyword evidence="1" id="KW-1133">Transmembrane helix</keyword>
<reference evidence="3" key="1">
    <citation type="journal article" date="2019" name="Int. J. Syst. Evol. Microbiol.">
        <title>The Global Catalogue of Microorganisms (GCM) 10K type strain sequencing project: providing services to taxonomists for standard genome sequencing and annotation.</title>
        <authorList>
            <consortium name="The Broad Institute Genomics Platform"/>
            <consortium name="The Broad Institute Genome Sequencing Center for Infectious Disease"/>
            <person name="Wu L."/>
            <person name="Ma J."/>
        </authorList>
    </citation>
    <scope>NUCLEOTIDE SEQUENCE [LARGE SCALE GENOMIC DNA]</scope>
    <source>
        <strain evidence="3">JCM 17843</strain>
    </source>
</reference>
<dbReference type="Proteomes" id="UP000602381">
    <property type="component" value="Unassembled WGS sequence"/>
</dbReference>
<organism evidence="2 3">
    <name type="scientific">Iodidimonas muriae</name>
    <dbReference type="NCBI Taxonomy" id="261467"/>
    <lineage>
        <taxon>Bacteria</taxon>
        <taxon>Pseudomonadati</taxon>
        <taxon>Pseudomonadota</taxon>
        <taxon>Alphaproteobacteria</taxon>
        <taxon>Iodidimonadales</taxon>
        <taxon>Iodidimonadaceae</taxon>
        <taxon>Iodidimonas</taxon>
    </lineage>
</organism>
<evidence type="ECO:0000313" key="3">
    <source>
        <dbReference type="Proteomes" id="UP000602381"/>
    </source>
</evidence>
<keyword evidence="1" id="KW-0812">Transmembrane</keyword>
<keyword evidence="3" id="KW-1185">Reference proteome</keyword>
<dbReference type="EMBL" id="BMOV01000018">
    <property type="protein sequence ID" value="GGO17506.1"/>
    <property type="molecule type" value="Genomic_DNA"/>
</dbReference>
<proteinExistence type="predicted"/>
<keyword evidence="1" id="KW-0472">Membrane</keyword>
<evidence type="ECO:0000256" key="1">
    <source>
        <dbReference type="SAM" id="Phobius"/>
    </source>
</evidence>
<protein>
    <submittedName>
        <fullName evidence="2">Uncharacterized protein</fullName>
    </submittedName>
</protein>
<comment type="caution">
    <text evidence="2">The sequence shown here is derived from an EMBL/GenBank/DDBJ whole genome shotgun (WGS) entry which is preliminary data.</text>
</comment>
<accession>A0ABQ2LGQ3</accession>
<sequence length="42" mass="4433">MDVKEILFFVGSTVAGVLIAGVIMGQGRKLPGLKQAHEGYDS</sequence>